<feature type="transmembrane region" description="Helical" evidence="6">
    <location>
        <begin position="127"/>
        <end position="147"/>
    </location>
</feature>
<dbReference type="PROSITE" id="PS50928">
    <property type="entry name" value="ABC_TM1"/>
    <property type="match status" value="1"/>
</dbReference>
<evidence type="ECO:0000313" key="8">
    <source>
        <dbReference type="EMBL" id="MVA76068.1"/>
    </source>
</evidence>
<feature type="domain" description="ABC transmembrane type-1" evidence="7">
    <location>
        <begin position="31"/>
        <end position="251"/>
    </location>
</feature>
<dbReference type="GO" id="GO:0005886">
    <property type="term" value="C:plasma membrane"/>
    <property type="evidence" value="ECO:0007669"/>
    <property type="project" value="UniProtKB-SubCell"/>
</dbReference>
<evidence type="ECO:0000256" key="5">
    <source>
        <dbReference type="ARBA" id="ARBA00023136"/>
    </source>
</evidence>
<evidence type="ECO:0000313" key="9">
    <source>
        <dbReference type="Proteomes" id="UP000435304"/>
    </source>
</evidence>
<dbReference type="EMBL" id="WPCU01000005">
    <property type="protein sequence ID" value="MVA76068.1"/>
    <property type="molecule type" value="Genomic_DNA"/>
</dbReference>
<dbReference type="GO" id="GO:0006865">
    <property type="term" value="P:amino acid transport"/>
    <property type="evidence" value="ECO:0007669"/>
    <property type="project" value="UniProtKB-KW"/>
</dbReference>
<evidence type="ECO:0000256" key="1">
    <source>
        <dbReference type="ARBA" id="ARBA00004141"/>
    </source>
</evidence>
<gene>
    <name evidence="8" type="ORF">GC722_08535</name>
</gene>
<organism evidence="8 9">
    <name type="scientific">Auraticoccus cholistanensis</name>
    <dbReference type="NCBI Taxonomy" id="2656650"/>
    <lineage>
        <taxon>Bacteria</taxon>
        <taxon>Bacillati</taxon>
        <taxon>Actinomycetota</taxon>
        <taxon>Actinomycetes</taxon>
        <taxon>Propionibacteriales</taxon>
        <taxon>Propionibacteriaceae</taxon>
        <taxon>Auraticoccus</taxon>
    </lineage>
</organism>
<evidence type="ECO:0000256" key="2">
    <source>
        <dbReference type="ARBA" id="ARBA00022692"/>
    </source>
</evidence>
<dbReference type="PANTHER" id="PTHR30614:SF0">
    <property type="entry name" value="L-CYSTINE TRANSPORT SYSTEM PERMEASE PROTEIN TCYL"/>
    <property type="match status" value="1"/>
</dbReference>
<dbReference type="PANTHER" id="PTHR30614">
    <property type="entry name" value="MEMBRANE COMPONENT OF AMINO ACID ABC TRANSPORTER"/>
    <property type="match status" value="1"/>
</dbReference>
<keyword evidence="2 6" id="KW-0812">Transmembrane</keyword>
<keyword evidence="3" id="KW-0029">Amino-acid transport</keyword>
<dbReference type="CDD" id="cd06261">
    <property type="entry name" value="TM_PBP2"/>
    <property type="match status" value="1"/>
</dbReference>
<dbReference type="InterPro" id="IPR000515">
    <property type="entry name" value="MetI-like"/>
</dbReference>
<dbReference type="InterPro" id="IPR043429">
    <property type="entry name" value="ArtM/GltK/GlnP/TcyL/YhdX-like"/>
</dbReference>
<protein>
    <submittedName>
        <fullName evidence="8">ABC transporter permease subunit</fullName>
    </submittedName>
</protein>
<dbReference type="InterPro" id="IPR035906">
    <property type="entry name" value="MetI-like_sf"/>
</dbReference>
<dbReference type="SUPFAM" id="SSF161098">
    <property type="entry name" value="MetI-like"/>
    <property type="match status" value="1"/>
</dbReference>
<name>A0A6A9UTT1_9ACTN</name>
<evidence type="ECO:0000259" key="7">
    <source>
        <dbReference type="PROSITE" id="PS50928"/>
    </source>
</evidence>
<accession>A0A6A9UTT1</accession>
<keyword evidence="5 6" id="KW-0472">Membrane</keyword>
<evidence type="ECO:0000256" key="3">
    <source>
        <dbReference type="ARBA" id="ARBA00022970"/>
    </source>
</evidence>
<dbReference type="Pfam" id="PF00528">
    <property type="entry name" value="BPD_transp_1"/>
    <property type="match status" value="1"/>
</dbReference>
<reference evidence="8 9" key="1">
    <citation type="submission" date="2019-12" db="EMBL/GenBank/DDBJ databases">
        <title>Auraticoccus cholistani sp. nov., an actinomycete isolated from soil of Cholistan desert.</title>
        <authorList>
            <person name="Cheema M.T."/>
        </authorList>
    </citation>
    <scope>NUCLEOTIDE SEQUENCE [LARGE SCALE GENOMIC DNA]</scope>
    <source>
        <strain evidence="8 9">F435</strain>
    </source>
</reference>
<sequence>MLVNLLVRNPAWNWPFVLEAMNQTPVIRGLFFGTLLCTALGMAFGVAGGVLLAVMRLSDNPVLRGVAWVYTWFFRAVPRYVLLVTLGAIGVLFPDGISLGVPFDWVIIDALGLQGDWRFLTLDANQLFTGLFGAVFGLAASEAAYMAEIARSGILSVDRGQTEAAQALGMPRRLTMRRIVLPQAMRVILPPTGNELVAMLKDTSLLVGIPLTIEMFFQLQSIGSRTYQTFPVLVAATLYYLIITSVLMAGQAWLERRFGRGVRA</sequence>
<keyword evidence="9" id="KW-1185">Reference proteome</keyword>
<comment type="subcellular location">
    <subcellularLocation>
        <location evidence="6">Cell membrane</location>
        <topology evidence="6">Multi-pass membrane protein</topology>
    </subcellularLocation>
    <subcellularLocation>
        <location evidence="1">Membrane</location>
        <topology evidence="1">Multi-pass membrane protein</topology>
    </subcellularLocation>
</comment>
<feature type="transmembrane region" description="Helical" evidence="6">
    <location>
        <begin position="67"/>
        <end position="93"/>
    </location>
</feature>
<comment type="caution">
    <text evidence="8">The sequence shown here is derived from an EMBL/GenBank/DDBJ whole genome shotgun (WGS) entry which is preliminary data.</text>
</comment>
<feature type="transmembrane region" description="Helical" evidence="6">
    <location>
        <begin position="229"/>
        <end position="254"/>
    </location>
</feature>
<evidence type="ECO:0000256" key="6">
    <source>
        <dbReference type="RuleBase" id="RU363032"/>
    </source>
</evidence>
<dbReference type="GO" id="GO:0055085">
    <property type="term" value="P:transmembrane transport"/>
    <property type="evidence" value="ECO:0007669"/>
    <property type="project" value="InterPro"/>
</dbReference>
<dbReference type="Proteomes" id="UP000435304">
    <property type="component" value="Unassembled WGS sequence"/>
</dbReference>
<proteinExistence type="inferred from homology"/>
<dbReference type="AlphaFoldDB" id="A0A6A9UTT1"/>
<keyword evidence="6" id="KW-0813">Transport</keyword>
<keyword evidence="4 6" id="KW-1133">Transmembrane helix</keyword>
<feature type="transmembrane region" description="Helical" evidence="6">
    <location>
        <begin position="30"/>
        <end position="55"/>
    </location>
</feature>
<comment type="similarity">
    <text evidence="6">Belongs to the binding-protein-dependent transport system permease family.</text>
</comment>
<evidence type="ECO:0000256" key="4">
    <source>
        <dbReference type="ARBA" id="ARBA00022989"/>
    </source>
</evidence>
<dbReference type="Gene3D" id="1.10.3720.10">
    <property type="entry name" value="MetI-like"/>
    <property type="match status" value="1"/>
</dbReference>